<dbReference type="InterPro" id="IPR002811">
    <property type="entry name" value="Asp_DH"/>
</dbReference>
<dbReference type="Gene3D" id="3.40.50.720">
    <property type="entry name" value="NAD(P)-binding Rossmann-like Domain"/>
    <property type="match status" value="1"/>
</dbReference>
<name>A0ABX2ET14_9BURK</name>
<reference evidence="9 10" key="1">
    <citation type="submission" date="2020-05" db="EMBL/GenBank/DDBJ databases">
        <title>Aquincola sp. isolate from soil.</title>
        <authorList>
            <person name="Han J."/>
            <person name="Kim D.-U."/>
        </authorList>
    </citation>
    <scope>NUCLEOTIDE SEQUENCE [LARGE SCALE GENOMIC DNA]</scope>
    <source>
        <strain evidence="9 10">S2</strain>
    </source>
</reference>
<accession>A0ABX2ET14</accession>
<dbReference type="SUPFAM" id="SSF51735">
    <property type="entry name" value="NAD(P)-binding Rossmann-fold domains"/>
    <property type="match status" value="1"/>
</dbReference>
<protein>
    <recommendedName>
        <fullName evidence="6">L-aspartate dehydrogenase</fullName>
        <ecNumber evidence="6">1.4.1.21</ecNumber>
    </recommendedName>
</protein>
<dbReference type="Gene3D" id="3.30.360.10">
    <property type="entry name" value="Dihydrodipicolinate Reductase, domain 2"/>
    <property type="match status" value="1"/>
</dbReference>
<feature type="binding site" evidence="6">
    <location>
        <position position="195"/>
    </location>
    <ligand>
        <name>NAD(+)</name>
        <dbReference type="ChEBI" id="CHEBI:57540"/>
    </ligand>
</feature>
<comment type="caution">
    <text evidence="9">The sequence shown here is derived from an EMBL/GenBank/DDBJ whole genome shotgun (WGS) entry which is preliminary data.</text>
</comment>
<organism evidence="9 10">
    <name type="scientific">Pseudaquabacterium terrae</name>
    <dbReference type="NCBI Taxonomy" id="2732868"/>
    <lineage>
        <taxon>Bacteria</taxon>
        <taxon>Pseudomonadati</taxon>
        <taxon>Pseudomonadota</taxon>
        <taxon>Betaproteobacteria</taxon>
        <taxon>Burkholderiales</taxon>
        <taxon>Sphaerotilaceae</taxon>
        <taxon>Pseudaquabacterium</taxon>
    </lineage>
</organism>
<keyword evidence="2 6" id="KW-0662">Pyridine nucleotide biosynthesis</keyword>
<dbReference type="InterPro" id="IPR020626">
    <property type="entry name" value="Asp_DH_prok"/>
</dbReference>
<keyword evidence="3 6" id="KW-0521">NADP</keyword>
<comment type="catalytic activity">
    <reaction evidence="6">
        <text>L-aspartate + NAD(+) + H2O = oxaloacetate + NH4(+) + NADH + H(+)</text>
        <dbReference type="Rhea" id="RHEA:11788"/>
        <dbReference type="ChEBI" id="CHEBI:15377"/>
        <dbReference type="ChEBI" id="CHEBI:15378"/>
        <dbReference type="ChEBI" id="CHEBI:16452"/>
        <dbReference type="ChEBI" id="CHEBI:28938"/>
        <dbReference type="ChEBI" id="CHEBI:29991"/>
        <dbReference type="ChEBI" id="CHEBI:57540"/>
        <dbReference type="ChEBI" id="CHEBI:57945"/>
        <dbReference type="EC" id="1.4.1.21"/>
    </reaction>
</comment>
<evidence type="ECO:0000313" key="10">
    <source>
        <dbReference type="Proteomes" id="UP000737171"/>
    </source>
</evidence>
<dbReference type="InterPro" id="IPR005106">
    <property type="entry name" value="Asp/hSer_DH_NAD-bd"/>
</dbReference>
<sequence length="268" mass="27549">MTHDTAARAPLKVALIGLGAIGTALCEVLAEPPRKVALLGALVTQHPGAATTSALPMWTSLDALLDARPEVVAECAGHHAVAAHGERILVAGCDLLLASVGALADEALHRRLLRAAERGGARLLLTSGAIGGLDILAAAQRCGLHRVQLRSSKPPAAWRGTIAEARVDLDALKAPVVLFSGSAREAATLYPKNANVAATIALATLGWDHTVVELVANPGLQANVHQVDADGVGGRISIRIEGSASSNSRTSMLTAYSLANALLDKAPR</sequence>
<dbReference type="Proteomes" id="UP000737171">
    <property type="component" value="Unassembled WGS sequence"/>
</dbReference>
<comment type="catalytic activity">
    <reaction evidence="6">
        <text>L-aspartate + NADP(+) + H2O = oxaloacetate + NH4(+) + NADPH + H(+)</text>
        <dbReference type="Rhea" id="RHEA:11784"/>
        <dbReference type="ChEBI" id="CHEBI:15377"/>
        <dbReference type="ChEBI" id="CHEBI:15378"/>
        <dbReference type="ChEBI" id="CHEBI:16452"/>
        <dbReference type="ChEBI" id="CHEBI:28938"/>
        <dbReference type="ChEBI" id="CHEBI:29991"/>
        <dbReference type="ChEBI" id="CHEBI:57783"/>
        <dbReference type="ChEBI" id="CHEBI:58349"/>
        <dbReference type="EC" id="1.4.1.21"/>
    </reaction>
</comment>
<comment type="similarity">
    <text evidence="1 6">Belongs to the L-aspartate dehydrogenase family.</text>
</comment>
<comment type="function">
    <text evidence="6">Specifically catalyzes the NAD or NADP-dependent dehydrogenation of L-aspartate to iminoaspartate.</text>
</comment>
<evidence type="ECO:0000313" key="9">
    <source>
        <dbReference type="EMBL" id="NRF71574.1"/>
    </source>
</evidence>
<evidence type="ECO:0000256" key="1">
    <source>
        <dbReference type="ARBA" id="ARBA00008331"/>
    </source>
</evidence>
<evidence type="ECO:0000259" key="7">
    <source>
        <dbReference type="Pfam" id="PF01958"/>
    </source>
</evidence>
<dbReference type="Pfam" id="PF01958">
    <property type="entry name" value="Asp_DH_C"/>
    <property type="match status" value="1"/>
</dbReference>
<evidence type="ECO:0000256" key="3">
    <source>
        <dbReference type="ARBA" id="ARBA00022857"/>
    </source>
</evidence>
<dbReference type="NCBIfam" id="NF009829">
    <property type="entry name" value="PRK13303.1-4"/>
    <property type="match status" value="1"/>
</dbReference>
<feature type="domain" description="Aspartate dehydrogenase" evidence="7">
    <location>
        <begin position="173"/>
        <end position="258"/>
    </location>
</feature>
<dbReference type="InterPro" id="IPR011182">
    <property type="entry name" value="L-Asp_DH"/>
</dbReference>
<dbReference type="NCBIfam" id="NF009828">
    <property type="entry name" value="PRK13303.1-3"/>
    <property type="match status" value="1"/>
</dbReference>
<evidence type="ECO:0000259" key="8">
    <source>
        <dbReference type="Pfam" id="PF03447"/>
    </source>
</evidence>
<evidence type="ECO:0000256" key="4">
    <source>
        <dbReference type="ARBA" id="ARBA00023002"/>
    </source>
</evidence>
<dbReference type="SUPFAM" id="SSF55347">
    <property type="entry name" value="Glyceraldehyde-3-phosphate dehydrogenase-like, C-terminal domain"/>
    <property type="match status" value="1"/>
</dbReference>
<dbReference type="PANTHER" id="PTHR31873:SF6">
    <property type="entry name" value="ASPARTATE DEHYDROGENASE DOMAIN-CONTAINING PROTEIN"/>
    <property type="match status" value="1"/>
</dbReference>
<dbReference type="InterPro" id="IPR036291">
    <property type="entry name" value="NAD(P)-bd_dom_sf"/>
</dbReference>
<evidence type="ECO:0000256" key="2">
    <source>
        <dbReference type="ARBA" id="ARBA00022642"/>
    </source>
</evidence>
<keyword evidence="5 6" id="KW-0520">NAD</keyword>
<dbReference type="EC" id="1.4.1.21" evidence="6"/>
<gene>
    <name evidence="6" type="primary">nadX</name>
    <name evidence="9" type="ORF">HLB44_31765</name>
</gene>
<dbReference type="HAMAP" id="MF_01265">
    <property type="entry name" value="NadX"/>
    <property type="match status" value="1"/>
</dbReference>
<dbReference type="PIRSF" id="PIRSF005227">
    <property type="entry name" value="Asp_dh_NAD_syn"/>
    <property type="match status" value="1"/>
</dbReference>
<dbReference type="RefSeq" id="WP_173133043.1">
    <property type="nucleotide sequence ID" value="NZ_JABRWJ010000012.1"/>
</dbReference>
<keyword evidence="10" id="KW-1185">Reference proteome</keyword>
<evidence type="ECO:0000256" key="5">
    <source>
        <dbReference type="ARBA" id="ARBA00023027"/>
    </source>
</evidence>
<feature type="domain" description="Aspartate/homoserine dehydrogenase NAD-binding" evidence="8">
    <location>
        <begin position="17"/>
        <end position="125"/>
    </location>
</feature>
<dbReference type="EMBL" id="JABRWJ010000012">
    <property type="protein sequence ID" value="NRF71574.1"/>
    <property type="molecule type" value="Genomic_DNA"/>
</dbReference>
<proteinExistence type="inferred from homology"/>
<dbReference type="Pfam" id="PF03447">
    <property type="entry name" value="NAD_binding_3"/>
    <property type="match status" value="1"/>
</dbReference>
<comment type="pathway">
    <text evidence="6">Cofactor biosynthesis; NAD(+) biosynthesis; iminoaspartate from L-aspartate (dehydrogenase route): step 1/1.</text>
</comment>
<keyword evidence="4 6" id="KW-0560">Oxidoreductase</keyword>
<comment type="miscellaneous">
    <text evidence="6">The iminoaspartate product is unstable in aqueous solution and can decompose to oxaloacetate and ammonia.</text>
</comment>
<feature type="binding site" evidence="6">
    <location>
        <position position="129"/>
    </location>
    <ligand>
        <name>NAD(+)</name>
        <dbReference type="ChEBI" id="CHEBI:57540"/>
    </ligand>
</feature>
<feature type="active site" evidence="6">
    <location>
        <position position="225"/>
    </location>
</feature>
<evidence type="ECO:0000256" key="6">
    <source>
        <dbReference type="HAMAP-Rule" id="MF_01265"/>
    </source>
</evidence>
<dbReference type="PANTHER" id="PTHR31873">
    <property type="entry name" value="L-ASPARTATE DEHYDROGENASE-RELATED"/>
    <property type="match status" value="1"/>
</dbReference>